<keyword evidence="2" id="KW-1185">Reference proteome</keyword>
<name>A0ABX0IDR6_9FLAO</name>
<comment type="caution">
    <text evidence="1">The sequence shown here is derived from an EMBL/GenBank/DDBJ whole genome shotgun (WGS) entry which is preliminary data.</text>
</comment>
<dbReference type="EMBL" id="JAAJBV010000010">
    <property type="protein sequence ID" value="NHM05348.1"/>
    <property type="molecule type" value="Genomic_DNA"/>
</dbReference>
<protein>
    <submittedName>
        <fullName evidence="1">Uncharacterized protein</fullName>
    </submittedName>
</protein>
<reference evidence="1 2" key="1">
    <citation type="submission" date="2020-02" db="EMBL/GenBank/DDBJ databases">
        <authorList>
            <person name="Chen W.-M."/>
        </authorList>
    </citation>
    <scope>NUCLEOTIDE SEQUENCE [LARGE SCALE GENOMIC DNA]</scope>
    <source>
        <strain evidence="1 2">TWA-26</strain>
    </source>
</reference>
<dbReference type="SUPFAM" id="SSF63829">
    <property type="entry name" value="Calcium-dependent phosphotriesterase"/>
    <property type="match status" value="1"/>
</dbReference>
<dbReference type="RefSeq" id="WP_166237368.1">
    <property type="nucleotide sequence ID" value="NZ_JAAJBV010000010.1"/>
</dbReference>
<accession>A0ABX0IDR6</accession>
<dbReference type="Proteomes" id="UP000761423">
    <property type="component" value="Unassembled WGS sequence"/>
</dbReference>
<sequence>MFSQETILTEKINSTKIQAEEFLGFDNQQNFYTTKDNVLFKNNTQNHFEYKNVSLGKITRVDFQNPLQIVVFYNDFNTAILLDNQLNETKKINFNHLSEPVNIGAIALSSQNKLWFFDTITSKIGLYDLTKDTFYWISTSLENPIKYYHSNYTNFYWLDTKNKLYSISIYGTIKAHTELPNFDNIQLINDEIAIYSYENQLYYYKIKTNTNLKIKIAENFATNFFFADGILAIFTQNEITNYKIILP</sequence>
<gene>
    <name evidence="1" type="ORF">G4L40_11590</name>
</gene>
<evidence type="ECO:0000313" key="1">
    <source>
        <dbReference type="EMBL" id="NHM05348.1"/>
    </source>
</evidence>
<proteinExistence type="predicted"/>
<evidence type="ECO:0000313" key="2">
    <source>
        <dbReference type="Proteomes" id="UP000761423"/>
    </source>
</evidence>
<organism evidence="1 2">
    <name type="scientific">Flavobacterium celericrescens</name>
    <dbReference type="NCBI Taxonomy" id="2709780"/>
    <lineage>
        <taxon>Bacteria</taxon>
        <taxon>Pseudomonadati</taxon>
        <taxon>Bacteroidota</taxon>
        <taxon>Flavobacteriia</taxon>
        <taxon>Flavobacteriales</taxon>
        <taxon>Flavobacteriaceae</taxon>
        <taxon>Flavobacterium</taxon>
    </lineage>
</organism>